<dbReference type="PANTHER" id="PTHR46470">
    <property type="entry name" value="N-ACYLNEURAMINATE-9-PHOSPHATASE"/>
    <property type="match status" value="1"/>
</dbReference>
<evidence type="ECO:0000313" key="5">
    <source>
        <dbReference type="EMBL" id="SVA30717.1"/>
    </source>
</evidence>
<evidence type="ECO:0008006" key="6">
    <source>
        <dbReference type="Google" id="ProtNLM"/>
    </source>
</evidence>
<dbReference type="SFLD" id="SFLDG01135">
    <property type="entry name" value="C1.5.6:_HAD__Beta-PGM__Phospha"/>
    <property type="match status" value="1"/>
</dbReference>
<dbReference type="InterPro" id="IPR036412">
    <property type="entry name" value="HAD-like_sf"/>
</dbReference>
<comment type="cofactor">
    <cofactor evidence="1">
        <name>Mg(2+)</name>
        <dbReference type="ChEBI" id="CHEBI:18420"/>
    </cofactor>
</comment>
<dbReference type="Pfam" id="PF13419">
    <property type="entry name" value="HAD_2"/>
    <property type="match status" value="1"/>
</dbReference>
<organism evidence="5">
    <name type="scientific">marine metagenome</name>
    <dbReference type="NCBI Taxonomy" id="408172"/>
    <lineage>
        <taxon>unclassified sequences</taxon>
        <taxon>metagenomes</taxon>
        <taxon>ecological metagenomes</taxon>
    </lineage>
</organism>
<keyword evidence="3" id="KW-0378">Hydrolase</keyword>
<dbReference type="InterPro" id="IPR006439">
    <property type="entry name" value="HAD-SF_hydro_IA"/>
</dbReference>
<dbReference type="GO" id="GO:0016791">
    <property type="term" value="F:phosphatase activity"/>
    <property type="evidence" value="ECO:0007669"/>
    <property type="project" value="TreeGrafter"/>
</dbReference>
<dbReference type="InterPro" id="IPR051400">
    <property type="entry name" value="HAD-like_hydrolase"/>
</dbReference>
<dbReference type="PRINTS" id="PR00413">
    <property type="entry name" value="HADHALOGNASE"/>
</dbReference>
<evidence type="ECO:0000256" key="2">
    <source>
        <dbReference type="ARBA" id="ARBA00022723"/>
    </source>
</evidence>
<dbReference type="SFLD" id="SFLDG01129">
    <property type="entry name" value="C1.5:_HAD__Beta-PGM__Phosphata"/>
    <property type="match status" value="1"/>
</dbReference>
<sequence length="227" mass="25878">MIKAVIFDLDNTLLDFKKMKQHAILAAVDGMIEAGLQLDQKKAYDQIMELYETSGWENQEIFNDFLNKSTGEVDHKYLAAGIVSYRRARDAALTLYPGVKKTLIMLAKMSIKLAIVSDAPRREAWLRICYLNLHHFFDLVLTFDDVGERKPSPKGFKMVLEKFNCSEEEVLMVGDWPERDMEGAHQLGIRTIFARYGDTFGTVESGANWDVEDIFEIVGIINSLNET</sequence>
<accession>A0A381UTN1</accession>
<dbReference type="Gene3D" id="3.40.50.1000">
    <property type="entry name" value="HAD superfamily/HAD-like"/>
    <property type="match status" value="1"/>
</dbReference>
<dbReference type="Gene3D" id="1.10.150.520">
    <property type="match status" value="1"/>
</dbReference>
<proteinExistence type="predicted"/>
<evidence type="ECO:0000256" key="3">
    <source>
        <dbReference type="ARBA" id="ARBA00022801"/>
    </source>
</evidence>
<dbReference type="AlphaFoldDB" id="A0A381UTN1"/>
<evidence type="ECO:0000256" key="4">
    <source>
        <dbReference type="ARBA" id="ARBA00022842"/>
    </source>
</evidence>
<dbReference type="NCBIfam" id="TIGR01509">
    <property type="entry name" value="HAD-SF-IA-v3"/>
    <property type="match status" value="1"/>
</dbReference>
<dbReference type="SFLD" id="SFLDS00003">
    <property type="entry name" value="Haloacid_Dehalogenase"/>
    <property type="match status" value="1"/>
</dbReference>
<dbReference type="EMBL" id="UINC01006972">
    <property type="protein sequence ID" value="SVA30717.1"/>
    <property type="molecule type" value="Genomic_DNA"/>
</dbReference>
<dbReference type="NCBIfam" id="TIGR01549">
    <property type="entry name" value="HAD-SF-IA-v1"/>
    <property type="match status" value="1"/>
</dbReference>
<dbReference type="SUPFAM" id="SSF56784">
    <property type="entry name" value="HAD-like"/>
    <property type="match status" value="1"/>
</dbReference>
<gene>
    <name evidence="5" type="ORF">METZ01_LOCUS83571</name>
</gene>
<protein>
    <recommendedName>
        <fullName evidence="6">HAD family hydrolase</fullName>
    </recommendedName>
</protein>
<evidence type="ECO:0000256" key="1">
    <source>
        <dbReference type="ARBA" id="ARBA00001946"/>
    </source>
</evidence>
<keyword evidence="2" id="KW-0479">Metal-binding</keyword>
<dbReference type="InterPro" id="IPR041492">
    <property type="entry name" value="HAD_2"/>
</dbReference>
<dbReference type="InterPro" id="IPR023214">
    <property type="entry name" value="HAD_sf"/>
</dbReference>
<keyword evidence="4" id="KW-0460">Magnesium</keyword>
<dbReference type="PANTHER" id="PTHR46470:SF2">
    <property type="entry name" value="GLYCERALDEHYDE 3-PHOSPHATE PHOSPHATASE"/>
    <property type="match status" value="1"/>
</dbReference>
<dbReference type="GO" id="GO:0044281">
    <property type="term" value="P:small molecule metabolic process"/>
    <property type="evidence" value="ECO:0007669"/>
    <property type="project" value="UniProtKB-ARBA"/>
</dbReference>
<name>A0A381UTN1_9ZZZZ</name>
<dbReference type="GO" id="GO:0046872">
    <property type="term" value="F:metal ion binding"/>
    <property type="evidence" value="ECO:0007669"/>
    <property type="project" value="UniProtKB-KW"/>
</dbReference>
<reference evidence="5" key="1">
    <citation type="submission" date="2018-05" db="EMBL/GenBank/DDBJ databases">
        <authorList>
            <person name="Lanie J.A."/>
            <person name="Ng W.-L."/>
            <person name="Kazmierczak K.M."/>
            <person name="Andrzejewski T.M."/>
            <person name="Davidsen T.M."/>
            <person name="Wayne K.J."/>
            <person name="Tettelin H."/>
            <person name="Glass J.I."/>
            <person name="Rusch D."/>
            <person name="Podicherti R."/>
            <person name="Tsui H.-C.T."/>
            <person name="Winkler M.E."/>
        </authorList>
    </citation>
    <scope>NUCLEOTIDE SEQUENCE</scope>
</reference>